<dbReference type="RefSeq" id="WP_120370260.1">
    <property type="nucleotide sequence ID" value="NZ_RAXU01000010.1"/>
</dbReference>
<dbReference type="EMBL" id="RAXU01000010">
    <property type="protein sequence ID" value="RKG33396.1"/>
    <property type="molecule type" value="Genomic_DNA"/>
</dbReference>
<sequence length="186" mass="21610">MANEMDGVDLKILHNTIEHKLKAQFPQFKIVEFYREEEERRAPKKELLPALLLDLPEFELDSENDAGSEQLPLIARFEARIIDTFDQDKAKLKIRTLATQLAYYIFKNKRFHALNNVAVGPVTVDAVTQDDFFPELDRFEVWRVDFSMQILIGDNIWKQTGEVPTPVYSHSPNIGFGHENDYKEIV</sequence>
<evidence type="ECO:0000313" key="2">
    <source>
        <dbReference type="Proteomes" id="UP000269001"/>
    </source>
</evidence>
<dbReference type="Proteomes" id="UP000269001">
    <property type="component" value="Unassembled WGS sequence"/>
</dbReference>
<dbReference type="AlphaFoldDB" id="A0A3A8EIU2"/>
<protein>
    <submittedName>
        <fullName evidence="1">Uncharacterized protein</fullName>
    </submittedName>
</protein>
<keyword evidence="2" id="KW-1185">Reference proteome</keyword>
<evidence type="ECO:0000313" key="1">
    <source>
        <dbReference type="EMBL" id="RKG33396.1"/>
    </source>
</evidence>
<reference evidence="1 2" key="1">
    <citation type="submission" date="2018-09" db="EMBL/GenBank/DDBJ databases">
        <title>The draft genome of Acinetobacter spp. strains.</title>
        <authorList>
            <person name="Qin J."/>
            <person name="Feng Y."/>
            <person name="Zong Z."/>
        </authorList>
    </citation>
    <scope>NUCLEOTIDE SEQUENCE [LARGE SCALE GENOMIC DNA]</scope>
    <source>
        <strain evidence="1 2">WCHAc060096</strain>
    </source>
</reference>
<gene>
    <name evidence="1" type="ORF">D7V21_09485</name>
</gene>
<name>A0A3A8EIU2_9GAMM</name>
<proteinExistence type="predicted"/>
<organism evidence="1 2">
    <name type="scientific">Acinetobacter guerrae</name>
    <dbReference type="NCBI Taxonomy" id="1843371"/>
    <lineage>
        <taxon>Bacteria</taxon>
        <taxon>Pseudomonadati</taxon>
        <taxon>Pseudomonadota</taxon>
        <taxon>Gammaproteobacteria</taxon>
        <taxon>Moraxellales</taxon>
        <taxon>Moraxellaceae</taxon>
        <taxon>Acinetobacter</taxon>
    </lineage>
</organism>
<accession>A0A3A8EIU2</accession>
<comment type="caution">
    <text evidence="1">The sequence shown here is derived from an EMBL/GenBank/DDBJ whole genome shotgun (WGS) entry which is preliminary data.</text>
</comment>